<name>L2FHX6_COLFN</name>
<evidence type="ECO:0000313" key="2">
    <source>
        <dbReference type="EMBL" id="ELA25937.1"/>
    </source>
</evidence>
<dbReference type="EMBL" id="KB021097">
    <property type="protein sequence ID" value="ELA25937.1"/>
    <property type="molecule type" value="Genomic_DNA"/>
</dbReference>
<feature type="region of interest" description="Disordered" evidence="1">
    <location>
        <begin position="501"/>
        <end position="524"/>
    </location>
</feature>
<feature type="region of interest" description="Disordered" evidence="1">
    <location>
        <begin position="257"/>
        <end position="330"/>
    </location>
</feature>
<feature type="compositionally biased region" description="Polar residues" evidence="1">
    <location>
        <begin position="513"/>
        <end position="524"/>
    </location>
</feature>
<reference evidence="2" key="1">
    <citation type="submission" date="2012-08" db="EMBL/GenBank/DDBJ databases">
        <title>Genome analysis of Colletotrichum orbiculare and Colletotrichum fructicola.</title>
        <authorList>
            <person name="Gan P.H.P."/>
            <person name="Ikeda K."/>
            <person name="Irieda H."/>
            <person name="Narusaka M."/>
            <person name="O'Connell R.J."/>
            <person name="Narusaka Y."/>
            <person name="Takano Y."/>
            <person name="Kubo Y."/>
            <person name="Shirasu K."/>
        </authorList>
    </citation>
    <scope>NUCLEOTIDE SEQUENCE</scope>
    <source>
        <strain evidence="2">Nara gc5</strain>
    </source>
</reference>
<evidence type="ECO:0008006" key="3">
    <source>
        <dbReference type="Google" id="ProtNLM"/>
    </source>
</evidence>
<accession>L2FHX6</accession>
<proteinExistence type="predicted"/>
<feature type="compositionally biased region" description="Low complexity" evidence="1">
    <location>
        <begin position="303"/>
        <end position="330"/>
    </location>
</feature>
<evidence type="ECO:0000256" key="1">
    <source>
        <dbReference type="SAM" id="MobiDB-lite"/>
    </source>
</evidence>
<dbReference type="PANTHER" id="PTHR38166:SF1">
    <property type="entry name" value="C2H2-TYPE DOMAIN-CONTAINING PROTEIN"/>
    <property type="match status" value="1"/>
</dbReference>
<dbReference type="AlphaFoldDB" id="L2FHX6"/>
<feature type="region of interest" description="Disordered" evidence="1">
    <location>
        <begin position="46"/>
        <end position="68"/>
    </location>
</feature>
<organism evidence="2">
    <name type="scientific">Colletotrichum fructicola (strain Nara gc5)</name>
    <name type="common">Anthracnose fungus</name>
    <name type="synonym">Colletotrichum gloeosporioides (strain Nara gc5)</name>
    <dbReference type="NCBI Taxonomy" id="1213859"/>
    <lineage>
        <taxon>Eukaryota</taxon>
        <taxon>Fungi</taxon>
        <taxon>Dikarya</taxon>
        <taxon>Ascomycota</taxon>
        <taxon>Pezizomycotina</taxon>
        <taxon>Sordariomycetes</taxon>
        <taxon>Hypocreomycetidae</taxon>
        <taxon>Glomerellales</taxon>
        <taxon>Glomerellaceae</taxon>
        <taxon>Colletotrichum</taxon>
        <taxon>Colletotrichum gloeosporioides species complex</taxon>
    </lineage>
</organism>
<protein>
    <recommendedName>
        <fullName evidence="3">C2H2-type domain-containing protein</fullName>
    </recommendedName>
</protein>
<gene>
    <name evidence="2" type="ORF">CGGC5_13017</name>
</gene>
<sequence>MAGPMDVTFGEDMSPKFHRSYGICPYRQGLLDVPQENLETVDILSDSTTSEDGEFEARRGEQWDDPWNTPGSPATTADMGEFPLKAQQARLSAQVVQDSSATKSLTRNGGDNLQSASKEFLKSTDLYVLLVWWYNIAIGLPSRRFCQQMAVFITSATVVVILEVQSSALQPQSWIFILLENQKGWRPGRWIGEYSVDWIDTTWRTAHSVLHGGAISPVAGLPWVNPARLRALWGACQRRSECTIDAQELAGPSDLYYTLPIRTHPNNQKRRPNNTSSDAPERAKRPRQSAGNGGGPKKDGGEDNNSNNNDDNPPNKNNPNLPKKSNSKGSNPAGLPFACPFFKKCPLKHLRCLFRLQQAARHMKTHLERDHMLSPCCPICFETFETRALHDTHVRGKSCTAPSQPPERDGINEDQWLELGEMPRNSNEDAKWYEMWDILFPGRTRPASPRVDPSDFEGIVVDAVREAREAVFLEGLLELEQQGNLNREQVIGLFRRALVGTNEARNRPREPSANKSPTAGSTAR</sequence>
<dbReference type="HOGENOM" id="CLU_519719_0_0_1"/>
<dbReference type="PANTHER" id="PTHR38166">
    <property type="entry name" value="C2H2-TYPE DOMAIN-CONTAINING PROTEIN-RELATED"/>
    <property type="match status" value="1"/>
</dbReference>